<proteinExistence type="predicted"/>
<gene>
    <name evidence="3" type="ORF">RR48_06243</name>
</gene>
<dbReference type="SUPFAM" id="SSF50156">
    <property type="entry name" value="PDZ domain-like"/>
    <property type="match status" value="2"/>
</dbReference>
<dbReference type="OrthoDB" id="6022711at2759"/>
<accession>A0A194QUU9</accession>
<organism evidence="3 4">
    <name type="scientific">Papilio machaon</name>
    <name type="common">Old World swallowtail butterfly</name>
    <dbReference type="NCBI Taxonomy" id="76193"/>
    <lineage>
        <taxon>Eukaryota</taxon>
        <taxon>Metazoa</taxon>
        <taxon>Ecdysozoa</taxon>
        <taxon>Arthropoda</taxon>
        <taxon>Hexapoda</taxon>
        <taxon>Insecta</taxon>
        <taxon>Pterygota</taxon>
        <taxon>Neoptera</taxon>
        <taxon>Endopterygota</taxon>
        <taxon>Lepidoptera</taxon>
        <taxon>Glossata</taxon>
        <taxon>Ditrysia</taxon>
        <taxon>Papilionoidea</taxon>
        <taxon>Papilionidae</taxon>
        <taxon>Papilioninae</taxon>
        <taxon>Papilio</taxon>
    </lineage>
</organism>
<feature type="compositionally biased region" description="Low complexity" evidence="1">
    <location>
        <begin position="165"/>
        <end position="176"/>
    </location>
</feature>
<feature type="compositionally biased region" description="Basic and acidic residues" evidence="1">
    <location>
        <begin position="130"/>
        <end position="148"/>
    </location>
</feature>
<feature type="compositionally biased region" description="Basic and acidic residues" evidence="1">
    <location>
        <begin position="78"/>
        <end position="92"/>
    </location>
</feature>
<feature type="compositionally biased region" description="Polar residues" evidence="1">
    <location>
        <begin position="181"/>
        <end position="201"/>
    </location>
</feature>
<feature type="region of interest" description="Disordered" evidence="1">
    <location>
        <begin position="75"/>
        <end position="232"/>
    </location>
</feature>
<feature type="compositionally biased region" description="Pro residues" evidence="1">
    <location>
        <begin position="16"/>
        <end position="25"/>
    </location>
</feature>
<feature type="domain" description="PDZ" evidence="2">
    <location>
        <begin position="984"/>
        <end position="1058"/>
    </location>
</feature>
<dbReference type="AlphaFoldDB" id="A0A194QUU9"/>
<dbReference type="InterPro" id="IPR001478">
    <property type="entry name" value="PDZ"/>
</dbReference>
<dbReference type="PANTHER" id="PTHR11324:SF16">
    <property type="entry name" value="PDZ DOMAIN-CONTAINING PROTEIN 2"/>
    <property type="match status" value="1"/>
</dbReference>
<dbReference type="FunCoup" id="A0A194QUU9">
    <property type="interactions" value="7"/>
</dbReference>
<dbReference type="Proteomes" id="UP000053240">
    <property type="component" value="Unassembled WGS sequence"/>
</dbReference>
<feature type="domain" description="PDZ" evidence="2">
    <location>
        <begin position="641"/>
        <end position="710"/>
    </location>
</feature>
<evidence type="ECO:0000313" key="4">
    <source>
        <dbReference type="Proteomes" id="UP000053240"/>
    </source>
</evidence>
<dbReference type="EMBL" id="KQ461150">
    <property type="protein sequence ID" value="KPJ08755.1"/>
    <property type="molecule type" value="Genomic_DNA"/>
</dbReference>
<evidence type="ECO:0000259" key="2">
    <source>
        <dbReference type="PROSITE" id="PS50106"/>
    </source>
</evidence>
<evidence type="ECO:0000313" key="3">
    <source>
        <dbReference type="EMBL" id="KPJ08755.1"/>
    </source>
</evidence>
<dbReference type="KEGG" id="pmac:106717637"/>
<dbReference type="PANTHER" id="PTHR11324">
    <property type="entry name" value="IL16-RELATED"/>
    <property type="match status" value="1"/>
</dbReference>
<dbReference type="STRING" id="76193.A0A194QUU9"/>
<dbReference type="InterPro" id="IPR036034">
    <property type="entry name" value="PDZ_sf"/>
</dbReference>
<dbReference type="Pfam" id="PF00595">
    <property type="entry name" value="PDZ"/>
    <property type="match status" value="2"/>
</dbReference>
<evidence type="ECO:0000256" key="1">
    <source>
        <dbReference type="SAM" id="MobiDB-lite"/>
    </source>
</evidence>
<keyword evidence="4" id="KW-1185">Reference proteome</keyword>
<reference evidence="3 4" key="1">
    <citation type="journal article" date="2015" name="Nat. Commun.">
        <title>Outbred genome sequencing and CRISPR/Cas9 gene editing in butterflies.</title>
        <authorList>
            <person name="Li X."/>
            <person name="Fan D."/>
            <person name="Zhang W."/>
            <person name="Liu G."/>
            <person name="Zhang L."/>
            <person name="Zhao L."/>
            <person name="Fang X."/>
            <person name="Chen L."/>
            <person name="Dong Y."/>
            <person name="Chen Y."/>
            <person name="Ding Y."/>
            <person name="Zhao R."/>
            <person name="Feng M."/>
            <person name="Zhu Y."/>
            <person name="Feng Y."/>
            <person name="Jiang X."/>
            <person name="Zhu D."/>
            <person name="Xiang H."/>
            <person name="Feng X."/>
            <person name="Li S."/>
            <person name="Wang J."/>
            <person name="Zhang G."/>
            <person name="Kronforst M.R."/>
            <person name="Wang W."/>
        </authorList>
    </citation>
    <scope>NUCLEOTIDE SEQUENCE [LARGE SCALE GENOMIC DNA]</scope>
    <source>
        <strain evidence="3">Ya'a_city_454_Pm</strain>
        <tissue evidence="3">Whole body</tissue>
    </source>
</reference>
<name>A0A194QUU9_PAPMA</name>
<feature type="compositionally biased region" description="Polar residues" evidence="1">
    <location>
        <begin position="215"/>
        <end position="228"/>
    </location>
</feature>
<dbReference type="PROSITE" id="PS50106">
    <property type="entry name" value="PDZ"/>
    <property type="match status" value="2"/>
</dbReference>
<sequence length="1090" mass="122856">MRLFRGPKRREVTAPPAAPPAPPAAASPRRDAPPPHALHAPQAPHHYTLVTALPAMVMEDDVKEMKKVFATWGRRMGKKLDMLKKPDGKEASEEVPSSEAVNDESPLPITGQYKKKQNWKMGRSSSDSTALKKDNDTDSIRSGSRDRSPSPFKTFFHRMGSTGMLNSSKSHSLNSHRTSEHSSSQPNTPSLYRSCSTSHLSTYVKADDPSDGIDLQNSESESNKSSPLKQKHNIISDENLVSSSTKAISCDNIPKLEGQTNTLSKKPNFPYAFLRSKLSVLPEENSMAHRPTVSVRQSFSERIDRKSPKFRRERLYLPNSRSEERYQSSDNITVQDENILFNSNLRENCDFTRSSMRSVNDFDANIYSYRKNDDISRRSSMISQRGPLDYDPMLVPRNRNSLPVYDYCAGLGSSQELKTDLASSNQSIHQEVLHAHRLSNYVSSNESGYDSDSRPMDEHSNHSPPIYSYHLMSGTARADTNVRQFDGNSGNFTRQLSFNQKIDVNKIQIPARRSSTPCALFPVEKDVSYEYENKVSENKLYVNNNSNQQIPVDYNDAKPPPLPKKSINKKIPYVYKTVTLDERVQTRRVKLLHSQILPIQHLSTPNLNHNDMVSDRHIQPQQPMPERDILGRGPCTKRFRKIRLLKSRLDESLGVYLAQHRVDFDNSGSNYEIRYIVVKLDFDGIAHRDGRLRIGDEIVNVNGRVLRGLSSLKDVQHIVNSCSTETNVEEKTLFQRYQVDLVMAHDEITPITLSRIINSQPTEPMSTPSSLNVPPDIISQTVHKPSLSNQLTIETHFPAENQYSKHTSNNKNSHANKYEANQKCEIGIQVNHGVISNQKSDDEKLLERRYAQPSSLQNITNIEISMRSSPVPRNKGANGYRPISFHSSRPQPIIGNYAACNENTSNEIKENTSHYIKHVSRLYQNRSFESIPDQLRSSSRSRFFNRVGSQRGPQNASPHVSRQQEYNAAINHEQQHNSNSSVHKAEFWKGPGHKSLGFSIVGGTDSPKGQMGIFVKTVFPNGQAADKGTIFEGDEILSVNNVLTRGLSHAGAISLFKQVKEGKIELTLSRRRAPRSRSVEPLGNFRADGK</sequence>
<protein>
    <submittedName>
        <fullName evidence="3">PDZ domain-containing protein 2</fullName>
    </submittedName>
</protein>
<dbReference type="Gene3D" id="2.30.42.10">
    <property type="match status" value="2"/>
</dbReference>
<dbReference type="SMART" id="SM00228">
    <property type="entry name" value="PDZ"/>
    <property type="match status" value="2"/>
</dbReference>
<feature type="region of interest" description="Disordered" evidence="1">
    <location>
        <begin position="1"/>
        <end position="45"/>
    </location>
</feature>
<dbReference type="InParanoid" id="A0A194QUU9"/>